<proteinExistence type="inferred from homology"/>
<dbReference type="SUPFAM" id="SSF55205">
    <property type="entry name" value="EPT/RTPC-like"/>
    <property type="match status" value="1"/>
</dbReference>
<dbReference type="EC" id="6.5.1.4" evidence="7 8"/>
<comment type="caution">
    <text evidence="7">Lacks conserved residue(s) required for the propagation of feature annotation.</text>
</comment>
<evidence type="ECO:0000256" key="2">
    <source>
        <dbReference type="ARBA" id="ARBA00021428"/>
    </source>
</evidence>
<accession>E0SPE7</accession>
<dbReference type="InterPro" id="IPR013792">
    <property type="entry name" value="RNA3'P_cycl/enolpyr_Trfase_a/b"/>
</dbReference>
<evidence type="ECO:0000313" key="12">
    <source>
        <dbReference type="Proteomes" id="UP000001304"/>
    </source>
</evidence>
<organism evidence="11 12">
    <name type="scientific">Ignisphaera aggregans (strain DSM 17230 / JCM 13409 / AQ1.S1)</name>
    <dbReference type="NCBI Taxonomy" id="583356"/>
    <lineage>
        <taxon>Archaea</taxon>
        <taxon>Thermoproteota</taxon>
        <taxon>Thermoprotei</taxon>
        <taxon>Desulfurococcales</taxon>
        <taxon>Desulfurococcaceae</taxon>
        <taxon>Ignisphaera</taxon>
    </lineage>
</organism>
<dbReference type="InterPro" id="IPR023797">
    <property type="entry name" value="RNA3'_phos_cyclase_dom"/>
</dbReference>
<reference evidence="11 12" key="1">
    <citation type="journal article" date="2010" name="Stand. Genomic Sci.">
        <title>Complete genome sequence of Ignisphaera aggregans type strain (AQ1.S1).</title>
        <authorList>
            <person name="Goker M."/>
            <person name="Held B."/>
            <person name="Lapidus A."/>
            <person name="Nolan M."/>
            <person name="Spring S."/>
            <person name="Yasawong M."/>
            <person name="Lucas S."/>
            <person name="Glavina Del Rio T."/>
            <person name="Tice H."/>
            <person name="Cheng J.F."/>
            <person name="Goodwin L."/>
            <person name="Tapia R."/>
            <person name="Pitluck S."/>
            <person name="Liolios K."/>
            <person name="Ivanova N."/>
            <person name="Mavromatis K."/>
            <person name="Mikhailova N."/>
            <person name="Pati A."/>
            <person name="Chen A."/>
            <person name="Palaniappan K."/>
            <person name="Brambilla E."/>
            <person name="Land M."/>
            <person name="Hauser L."/>
            <person name="Chang Y.J."/>
            <person name="Jeffries C.D."/>
            <person name="Brettin T."/>
            <person name="Detter J.C."/>
            <person name="Han C."/>
            <person name="Rohde M."/>
            <person name="Sikorski J."/>
            <person name="Woyke T."/>
            <person name="Bristow J."/>
            <person name="Eisen J.A."/>
            <person name="Markowitz V."/>
            <person name="Hugenholtz P."/>
            <person name="Kyrpides N.C."/>
            <person name="Klenk H.P."/>
        </authorList>
    </citation>
    <scope>NUCLEOTIDE SEQUENCE [LARGE SCALE GENOMIC DNA]</scope>
    <source>
        <strain evidence="12">DSM 17230 / JCM 13409 / AQ1.S1</strain>
    </source>
</reference>
<dbReference type="HOGENOM" id="CLU_027882_0_0_2"/>
<keyword evidence="3 7" id="KW-0963">Cytoplasm</keyword>
<dbReference type="CDD" id="cd00874">
    <property type="entry name" value="RNA_Cyclase_Class_II"/>
    <property type="match status" value="1"/>
</dbReference>
<dbReference type="PANTHER" id="PTHR11096:SF0">
    <property type="entry name" value="RNA 3'-TERMINAL PHOSPHATE CYCLASE"/>
    <property type="match status" value="1"/>
</dbReference>
<dbReference type="InterPro" id="IPR000228">
    <property type="entry name" value="RNA3'_term_phos_cyc"/>
</dbReference>
<evidence type="ECO:0000256" key="7">
    <source>
        <dbReference type="HAMAP-Rule" id="MF_00200"/>
    </source>
</evidence>
<evidence type="ECO:0000256" key="8">
    <source>
        <dbReference type="NCBIfam" id="TIGR03399"/>
    </source>
</evidence>
<keyword evidence="6 7" id="KW-0067">ATP-binding</keyword>
<dbReference type="FunFam" id="3.30.360.20:FF:000002">
    <property type="entry name" value="RNA terminal phosphate cyclase-like 1"/>
    <property type="match status" value="1"/>
</dbReference>
<dbReference type="InterPro" id="IPR017770">
    <property type="entry name" value="RNA3'_term_phos_cyc_type_1"/>
</dbReference>
<comment type="subcellular location">
    <subcellularLocation>
        <location evidence="7">Cytoplasm</location>
    </subcellularLocation>
</comment>
<dbReference type="GO" id="GO:0006396">
    <property type="term" value="P:RNA processing"/>
    <property type="evidence" value="ECO:0007669"/>
    <property type="project" value="UniProtKB-UniRule"/>
</dbReference>
<evidence type="ECO:0000256" key="1">
    <source>
        <dbReference type="ARBA" id="ARBA00009206"/>
    </source>
</evidence>
<keyword evidence="12" id="KW-1185">Reference proteome</keyword>
<dbReference type="Gene3D" id="3.30.360.20">
    <property type="entry name" value="RNA 3'-terminal phosphate cyclase, insert domain"/>
    <property type="match status" value="1"/>
</dbReference>
<dbReference type="SUPFAM" id="SSF52913">
    <property type="entry name" value="RNA 3'-terminal phosphate cyclase, RPTC, insert domain"/>
    <property type="match status" value="1"/>
</dbReference>
<feature type="binding site" evidence="7">
    <location>
        <position position="100"/>
    </location>
    <ligand>
        <name>ATP</name>
        <dbReference type="ChEBI" id="CHEBI:30616"/>
    </ligand>
</feature>
<sequence>MIVIDGSIGEGGGQILRSAIGLATALGKDIKIVNIRAKRRNPGLQHQHLTAVRAVAEISNASIDGGYIGSKELMFRPGRIRGGVYRFDIGTAGSTTLVLQALLPILPFLDRESVIEIIGGTDVPWSPPIDYIRYVLMPILKMFRYRIDVELIRRGHYPRGGGMIRVRAIPTGFIEPIDLVDRGDLELIGGRSHCVKLPSHVAERQARAAKEYLASKGLNIPIDIELEFYDPQKDPHLGPGSGIVLYAKASRAILGGDSLGEKGKPAEVVGREAAEKLYEEIVSGAALDRHAGDMVIPIAAIAKGESRFTVSTITLHMETVIEIAKILTGCEINISRYGDKSFLVRVRGIGIER</sequence>
<evidence type="ECO:0000313" key="11">
    <source>
        <dbReference type="EMBL" id="ADM26890.1"/>
    </source>
</evidence>
<dbReference type="NCBIfam" id="TIGR03399">
    <property type="entry name" value="RNA_3prim_cycl"/>
    <property type="match status" value="1"/>
</dbReference>
<dbReference type="GO" id="GO:0005524">
    <property type="term" value="F:ATP binding"/>
    <property type="evidence" value="ECO:0007669"/>
    <property type="project" value="UniProtKB-KW"/>
</dbReference>
<dbReference type="GO" id="GO:0003963">
    <property type="term" value="F:RNA-3'-phosphate cyclase activity"/>
    <property type="evidence" value="ECO:0007669"/>
    <property type="project" value="UniProtKB-UniRule"/>
</dbReference>
<dbReference type="Pfam" id="PF05189">
    <property type="entry name" value="RTC_insert"/>
    <property type="match status" value="1"/>
</dbReference>
<dbReference type="InterPro" id="IPR013791">
    <property type="entry name" value="RNA3'-term_phos_cycl_insert"/>
</dbReference>
<dbReference type="STRING" id="583356.Igag_0037"/>
<dbReference type="PROSITE" id="PS01287">
    <property type="entry name" value="RTC"/>
    <property type="match status" value="1"/>
</dbReference>
<dbReference type="Pfam" id="PF01137">
    <property type="entry name" value="RTC"/>
    <property type="match status" value="1"/>
</dbReference>
<dbReference type="Gene3D" id="3.65.10.20">
    <property type="entry name" value="RNA 3'-terminal phosphate cyclase domain"/>
    <property type="match status" value="1"/>
</dbReference>
<evidence type="ECO:0000256" key="4">
    <source>
        <dbReference type="ARBA" id="ARBA00022598"/>
    </source>
</evidence>
<evidence type="ECO:0000256" key="3">
    <source>
        <dbReference type="ARBA" id="ARBA00022490"/>
    </source>
</evidence>
<comment type="similarity">
    <text evidence="1 7">Belongs to the RNA 3'-terminal cyclase family. Type 1 subfamily.</text>
</comment>
<evidence type="ECO:0000259" key="9">
    <source>
        <dbReference type="Pfam" id="PF01137"/>
    </source>
</evidence>
<evidence type="ECO:0000256" key="6">
    <source>
        <dbReference type="ARBA" id="ARBA00022840"/>
    </source>
</evidence>
<dbReference type="EMBL" id="CP002098">
    <property type="protein sequence ID" value="ADM26890.1"/>
    <property type="molecule type" value="Genomic_DNA"/>
</dbReference>
<dbReference type="PANTHER" id="PTHR11096">
    <property type="entry name" value="RNA 3' TERMINAL PHOSPHATE CYCLASE"/>
    <property type="match status" value="1"/>
</dbReference>
<evidence type="ECO:0000256" key="5">
    <source>
        <dbReference type="ARBA" id="ARBA00022741"/>
    </source>
</evidence>
<protein>
    <recommendedName>
        <fullName evidence="2 7">RNA 3'-terminal phosphate cyclase</fullName>
        <shortName evidence="7">RNA cyclase</shortName>
        <shortName evidence="7">RNA-3'-phosphate cyclase</shortName>
        <ecNumber evidence="7 8">6.5.1.4</ecNumber>
    </recommendedName>
</protein>
<dbReference type="AlphaFoldDB" id="E0SPE7"/>
<dbReference type="PIRSF" id="PIRSF005378">
    <property type="entry name" value="RNA3'_term_phos_cycl_euk"/>
    <property type="match status" value="1"/>
</dbReference>
<feature type="domain" description="RNA 3'-terminal phosphate cyclase insert" evidence="10">
    <location>
        <begin position="180"/>
        <end position="281"/>
    </location>
</feature>
<comment type="function">
    <text evidence="7">Catalyzes the conversion of 3'-phosphate to a 2',3'-cyclic phosphodiester at the end of RNA. The mechanism of action of the enzyme occurs in 3 steps: (A) adenylation of the enzyme by ATP; (B) transfer of adenylate to an RNA-N3'P to produce RNA-N3'PP5'A; (C) and attack of the adjacent 2'-hydroxyl on the 3'-phosphorus in the diester linkage to produce the cyclic end product. The biological role of this enzyme is unknown but it is likely to function in some aspects of cellular RNA processing.</text>
</comment>
<feature type="active site" description="Tele-AMP-histidine intermediate" evidence="7">
    <location>
        <position position="316"/>
    </location>
</feature>
<dbReference type="GO" id="GO:0005737">
    <property type="term" value="C:cytoplasm"/>
    <property type="evidence" value="ECO:0007669"/>
    <property type="project" value="UniProtKB-SubCell"/>
</dbReference>
<dbReference type="Proteomes" id="UP000001304">
    <property type="component" value="Chromosome"/>
</dbReference>
<keyword evidence="5 7" id="KW-0547">Nucleotide-binding</keyword>
<keyword evidence="4 7" id="KW-0436">Ligase</keyword>
<dbReference type="InterPro" id="IPR036553">
    <property type="entry name" value="RPTC_insert"/>
</dbReference>
<evidence type="ECO:0000259" key="10">
    <source>
        <dbReference type="Pfam" id="PF05189"/>
    </source>
</evidence>
<dbReference type="KEGG" id="iag:Igag_0037"/>
<dbReference type="InterPro" id="IPR037136">
    <property type="entry name" value="RNA3'_phos_cyclase_dom_sf"/>
</dbReference>
<dbReference type="InterPro" id="IPR020719">
    <property type="entry name" value="RNA3'_term_phos_cycl-like_CS"/>
</dbReference>
<feature type="domain" description="RNA 3'-terminal phosphate cyclase" evidence="9">
    <location>
        <begin position="8"/>
        <end position="334"/>
    </location>
</feature>
<dbReference type="HAMAP" id="MF_00200">
    <property type="entry name" value="RTC"/>
    <property type="match status" value="1"/>
</dbReference>
<name>E0SPE7_IGNAA</name>
<comment type="catalytic activity">
    <reaction evidence="7">
        <text>a 3'-end 3'-phospho-ribonucleotide-RNA + ATP = a 3'-end 2',3'-cyclophospho-ribonucleotide-RNA + AMP + diphosphate</text>
        <dbReference type="Rhea" id="RHEA:23976"/>
        <dbReference type="Rhea" id="RHEA-COMP:10463"/>
        <dbReference type="Rhea" id="RHEA-COMP:10464"/>
        <dbReference type="ChEBI" id="CHEBI:30616"/>
        <dbReference type="ChEBI" id="CHEBI:33019"/>
        <dbReference type="ChEBI" id="CHEBI:83062"/>
        <dbReference type="ChEBI" id="CHEBI:83064"/>
        <dbReference type="ChEBI" id="CHEBI:456215"/>
        <dbReference type="EC" id="6.5.1.4"/>
    </reaction>
</comment>
<gene>
    <name evidence="7" type="primary">rtcA</name>
    <name evidence="11" type="ordered locus">Igag_0037</name>
</gene>